<dbReference type="Proteomes" id="UP001162992">
    <property type="component" value="Chromosome 12"/>
</dbReference>
<dbReference type="EMBL" id="CM055103">
    <property type="protein sequence ID" value="KAJ7536180.1"/>
    <property type="molecule type" value="Genomic_DNA"/>
</dbReference>
<proteinExistence type="predicted"/>
<sequence>MGKHGQSILLVALLCVAIGLSLFSMQNSLLGCSQIVLTAFGSNPPRITFSAGPCNCFVDYVPSFGKPSVGCNCSRINPPVCKPAEVRIVEKEPVRETAKEVVKEPCPDIKQDPVPVVQNIIKREPWWAEGKVWHYPSRFPRCSMDACFNYSRCENADELLIYSYDLPSPPVRYFSRIRESKWHTSDPDKACLFFGFLDAPGPWPPHPKELPFWNGGLNHVLIIFADKWSQKGPFQDSIGFASVLASDIHETTYRPGFDISIPLPAKYHINELQNVKPFDRQYLLAFRGLRYLGYRGEGTLRSHESFRAMHNGKDVVVATSCKHSTNNLQRKENPALGAYCEEDEAIYRNYTYNQLMNSTFGLVPAGVQPSSYRFGEVLSAGTIPVLIADNYVKPFDTLFQWHRCILQFPSTEMHRIVPTVRALKREEVEKRQQSCLGINRSFRDNDALLETTIRALKARFMGAFPKLSDIQAS</sequence>
<organism evidence="1 2">
    <name type="scientific">Diphasiastrum complanatum</name>
    <name type="common">Issler's clubmoss</name>
    <name type="synonym">Lycopodium complanatum</name>
    <dbReference type="NCBI Taxonomy" id="34168"/>
    <lineage>
        <taxon>Eukaryota</taxon>
        <taxon>Viridiplantae</taxon>
        <taxon>Streptophyta</taxon>
        <taxon>Embryophyta</taxon>
        <taxon>Tracheophyta</taxon>
        <taxon>Lycopodiopsida</taxon>
        <taxon>Lycopodiales</taxon>
        <taxon>Lycopodiaceae</taxon>
        <taxon>Lycopodioideae</taxon>
        <taxon>Diphasiastrum</taxon>
    </lineage>
</organism>
<reference evidence="2" key="1">
    <citation type="journal article" date="2024" name="Proc. Natl. Acad. Sci. U.S.A.">
        <title>Extraordinary preservation of gene collinearity over three hundred million years revealed in homosporous lycophytes.</title>
        <authorList>
            <person name="Li C."/>
            <person name="Wickell D."/>
            <person name="Kuo L.Y."/>
            <person name="Chen X."/>
            <person name="Nie B."/>
            <person name="Liao X."/>
            <person name="Peng D."/>
            <person name="Ji J."/>
            <person name="Jenkins J."/>
            <person name="Williams M."/>
            <person name="Shu S."/>
            <person name="Plott C."/>
            <person name="Barry K."/>
            <person name="Rajasekar S."/>
            <person name="Grimwood J."/>
            <person name="Han X."/>
            <person name="Sun S."/>
            <person name="Hou Z."/>
            <person name="He W."/>
            <person name="Dai G."/>
            <person name="Sun C."/>
            <person name="Schmutz J."/>
            <person name="Leebens-Mack J.H."/>
            <person name="Li F.W."/>
            <person name="Wang L."/>
        </authorList>
    </citation>
    <scope>NUCLEOTIDE SEQUENCE [LARGE SCALE GENOMIC DNA]</scope>
    <source>
        <strain evidence="2">cv. PW_Plant_1</strain>
    </source>
</reference>
<evidence type="ECO:0000313" key="1">
    <source>
        <dbReference type="EMBL" id="KAJ7536180.1"/>
    </source>
</evidence>
<name>A0ACC2C2J8_DIPCM</name>
<accession>A0ACC2C2J8</accession>
<protein>
    <submittedName>
        <fullName evidence="1">Uncharacterized protein</fullName>
    </submittedName>
</protein>
<evidence type="ECO:0000313" key="2">
    <source>
        <dbReference type="Proteomes" id="UP001162992"/>
    </source>
</evidence>
<comment type="caution">
    <text evidence="1">The sequence shown here is derived from an EMBL/GenBank/DDBJ whole genome shotgun (WGS) entry which is preliminary data.</text>
</comment>
<gene>
    <name evidence="1" type="ORF">O6H91_12G059200</name>
</gene>
<keyword evidence="2" id="KW-1185">Reference proteome</keyword>